<organism evidence="4 5">
    <name type="scientific">Candidatus Sungbacteria bacterium RIFCSPLOWO2_01_FULL_47_10</name>
    <dbReference type="NCBI Taxonomy" id="1802276"/>
    <lineage>
        <taxon>Bacteria</taxon>
        <taxon>Candidatus Sungiibacteriota</taxon>
    </lineage>
</organism>
<protein>
    <recommendedName>
        <fullName evidence="3">Peptidoglycan binding-like domain-containing protein</fullName>
    </recommendedName>
</protein>
<dbReference type="InterPro" id="IPR036366">
    <property type="entry name" value="PGBDSf"/>
</dbReference>
<accession>A0A1G2L6W5</accession>
<dbReference type="EMBL" id="MHQO01000013">
    <property type="protein sequence ID" value="OHA07274.1"/>
    <property type="molecule type" value="Genomic_DNA"/>
</dbReference>
<evidence type="ECO:0000259" key="3">
    <source>
        <dbReference type="Pfam" id="PF01471"/>
    </source>
</evidence>
<proteinExistence type="predicted"/>
<feature type="region of interest" description="Disordered" evidence="1">
    <location>
        <begin position="176"/>
        <end position="236"/>
    </location>
</feature>
<keyword evidence="2" id="KW-0732">Signal</keyword>
<evidence type="ECO:0000256" key="1">
    <source>
        <dbReference type="SAM" id="MobiDB-lite"/>
    </source>
</evidence>
<dbReference type="InterPro" id="IPR023296">
    <property type="entry name" value="Glyco_hydro_beta-prop_sf"/>
</dbReference>
<evidence type="ECO:0000313" key="5">
    <source>
        <dbReference type="Proteomes" id="UP000177982"/>
    </source>
</evidence>
<sequence length="493" mass="54600">MKNKYLILIAALLFFGVAPADTQADFTFSKTLRRGYSGEEVRQLQELLKTMPNIYPERLVTGYFGPLTQQAVRRFQTKHNIISSGDENTTGYGQVGPKTRKKLNEFLTSAPEPSSLNLPEPQNNAPQTVITTRKINPAFCPDNIYDEAEQKDPTLCPEDDPINNPKSIVAEIALQASSSPPMSATTSQQVSSTTTQALTTTQSYPPVPSSEEIFGMENFDPSLYGDPHPKTKKPPPPCCDNPYWHKIYSAVSADGITWQKDRTLIKDRASVPSAIYRDDGTIVLYYVDGEYGTMDCAVSNDGKNFSPGNCAIYGFTDQGAADPEVTKLDNGFYRMYYFAANFGRQEGEHRIMSALSKDGINWLQEKGTRYQQAGVVDPAVIKIGNEWKLYAWYYTSSGGKIVVAKSPDGLNFSKETELNLAGGVPEVVRLDSGDYALYICGLSMWVYTSGDGLNWTNGKLAIAEEKKIVCDPAPVKTPSAWMMYYKVMDVVPY</sequence>
<dbReference type="Gene3D" id="2.115.10.20">
    <property type="entry name" value="Glycosyl hydrolase domain, family 43"/>
    <property type="match status" value="2"/>
</dbReference>
<dbReference type="SUPFAM" id="SSF75005">
    <property type="entry name" value="Arabinanase/levansucrase/invertase"/>
    <property type="match status" value="2"/>
</dbReference>
<dbReference type="SUPFAM" id="SSF47090">
    <property type="entry name" value="PGBD-like"/>
    <property type="match status" value="1"/>
</dbReference>
<gene>
    <name evidence="4" type="ORF">A2934_03210</name>
</gene>
<dbReference type="AlphaFoldDB" id="A0A1G2L6W5"/>
<evidence type="ECO:0000313" key="4">
    <source>
        <dbReference type="EMBL" id="OHA07274.1"/>
    </source>
</evidence>
<comment type="caution">
    <text evidence="4">The sequence shown here is derived from an EMBL/GenBank/DDBJ whole genome shotgun (WGS) entry which is preliminary data.</text>
</comment>
<dbReference type="InterPro" id="IPR002477">
    <property type="entry name" value="Peptidoglycan-bd-like"/>
</dbReference>
<dbReference type="Gene3D" id="1.10.101.10">
    <property type="entry name" value="PGBD-like superfamily/PGBD"/>
    <property type="match status" value="1"/>
</dbReference>
<feature type="chain" id="PRO_5009583508" description="Peptidoglycan binding-like domain-containing protein" evidence="2">
    <location>
        <begin position="21"/>
        <end position="493"/>
    </location>
</feature>
<reference evidence="4 5" key="1">
    <citation type="journal article" date="2016" name="Nat. Commun.">
        <title>Thousands of microbial genomes shed light on interconnected biogeochemical processes in an aquifer system.</title>
        <authorList>
            <person name="Anantharaman K."/>
            <person name="Brown C.T."/>
            <person name="Hug L.A."/>
            <person name="Sharon I."/>
            <person name="Castelle C.J."/>
            <person name="Probst A.J."/>
            <person name="Thomas B.C."/>
            <person name="Singh A."/>
            <person name="Wilkins M.J."/>
            <person name="Karaoz U."/>
            <person name="Brodie E.L."/>
            <person name="Williams K.H."/>
            <person name="Hubbard S.S."/>
            <person name="Banfield J.F."/>
        </authorList>
    </citation>
    <scope>NUCLEOTIDE SEQUENCE [LARGE SCALE GENOMIC DNA]</scope>
</reference>
<name>A0A1G2L6W5_9BACT</name>
<dbReference type="Pfam" id="PF01471">
    <property type="entry name" value="PG_binding_1"/>
    <property type="match status" value="1"/>
</dbReference>
<feature type="compositionally biased region" description="Low complexity" evidence="1">
    <location>
        <begin position="176"/>
        <end position="203"/>
    </location>
</feature>
<feature type="domain" description="Peptidoglycan binding-like" evidence="3">
    <location>
        <begin position="37"/>
        <end position="85"/>
    </location>
</feature>
<evidence type="ECO:0000256" key="2">
    <source>
        <dbReference type="SAM" id="SignalP"/>
    </source>
</evidence>
<dbReference type="InterPro" id="IPR036365">
    <property type="entry name" value="PGBD-like_sf"/>
</dbReference>
<feature type="signal peptide" evidence="2">
    <location>
        <begin position="1"/>
        <end position="20"/>
    </location>
</feature>
<dbReference type="Proteomes" id="UP000177982">
    <property type="component" value="Unassembled WGS sequence"/>
</dbReference>